<dbReference type="Pfam" id="PF07883">
    <property type="entry name" value="Cupin_2"/>
    <property type="match status" value="1"/>
</dbReference>
<gene>
    <name evidence="2" type="ORF">FB558_5507</name>
</gene>
<comment type="caution">
    <text evidence="2">The sequence shown here is derived from an EMBL/GenBank/DDBJ whole genome shotgun (WGS) entry which is preliminary data.</text>
</comment>
<dbReference type="InterPro" id="IPR013096">
    <property type="entry name" value="Cupin_2"/>
</dbReference>
<evidence type="ECO:0000313" key="3">
    <source>
        <dbReference type="Proteomes" id="UP000315677"/>
    </source>
</evidence>
<dbReference type="PANTHER" id="PTHR36440">
    <property type="entry name" value="PUTATIVE (AFU_ORTHOLOGUE AFUA_8G07350)-RELATED"/>
    <property type="match status" value="1"/>
</dbReference>
<dbReference type="EMBL" id="VFPA01000003">
    <property type="protein sequence ID" value="TQM09738.1"/>
    <property type="molecule type" value="Genomic_DNA"/>
</dbReference>
<protein>
    <submittedName>
        <fullName evidence="2">Quercetin dioxygenase-like cupin family protein</fullName>
    </submittedName>
</protein>
<dbReference type="AlphaFoldDB" id="A0A543DK77"/>
<evidence type="ECO:0000259" key="1">
    <source>
        <dbReference type="Pfam" id="PF07883"/>
    </source>
</evidence>
<sequence>MTPYRLDRGEGEALWMFDSLDVIKAGAAETGGAFTLVEFRESEGSAVPVHVNERSDTGFYVVDGEFDFVVGDERMRQTAGSWLFVPRGTGHGWRCRSAEGRALHLSVPGGRDGFYREVGEAVPAGAPLPRRQEPDVEALAATAARHGIVIVGPPPEA</sequence>
<keyword evidence="2" id="KW-0560">Oxidoreductase</keyword>
<keyword evidence="2" id="KW-0223">Dioxygenase</keyword>
<dbReference type="InterPro" id="IPR053146">
    <property type="entry name" value="QDO-like"/>
</dbReference>
<feature type="domain" description="Cupin type-2" evidence="1">
    <location>
        <begin position="44"/>
        <end position="103"/>
    </location>
</feature>
<dbReference type="GO" id="GO:0051213">
    <property type="term" value="F:dioxygenase activity"/>
    <property type="evidence" value="ECO:0007669"/>
    <property type="project" value="UniProtKB-KW"/>
</dbReference>
<keyword evidence="3" id="KW-1185">Reference proteome</keyword>
<dbReference type="InterPro" id="IPR011051">
    <property type="entry name" value="RmlC_Cupin_sf"/>
</dbReference>
<dbReference type="Gene3D" id="2.60.120.10">
    <property type="entry name" value="Jelly Rolls"/>
    <property type="match status" value="1"/>
</dbReference>
<name>A0A543DK77_9PSEU</name>
<evidence type="ECO:0000313" key="2">
    <source>
        <dbReference type="EMBL" id="TQM09738.1"/>
    </source>
</evidence>
<reference evidence="2 3" key="1">
    <citation type="submission" date="2019-06" db="EMBL/GenBank/DDBJ databases">
        <title>Sequencing the genomes of 1000 actinobacteria strains.</title>
        <authorList>
            <person name="Klenk H.-P."/>
        </authorList>
    </citation>
    <scope>NUCLEOTIDE SEQUENCE [LARGE SCALE GENOMIC DNA]</scope>
    <source>
        <strain evidence="2 3">DSM 45301</strain>
    </source>
</reference>
<dbReference type="PANTHER" id="PTHR36440:SF1">
    <property type="entry name" value="PUTATIVE (AFU_ORTHOLOGUE AFUA_8G07350)-RELATED"/>
    <property type="match status" value="1"/>
</dbReference>
<dbReference type="InterPro" id="IPR014710">
    <property type="entry name" value="RmlC-like_jellyroll"/>
</dbReference>
<proteinExistence type="predicted"/>
<dbReference type="Proteomes" id="UP000315677">
    <property type="component" value="Unassembled WGS sequence"/>
</dbReference>
<dbReference type="SUPFAM" id="SSF51182">
    <property type="entry name" value="RmlC-like cupins"/>
    <property type="match status" value="1"/>
</dbReference>
<organism evidence="2 3">
    <name type="scientific">Pseudonocardia kunmingensis</name>
    <dbReference type="NCBI Taxonomy" id="630975"/>
    <lineage>
        <taxon>Bacteria</taxon>
        <taxon>Bacillati</taxon>
        <taxon>Actinomycetota</taxon>
        <taxon>Actinomycetes</taxon>
        <taxon>Pseudonocardiales</taxon>
        <taxon>Pseudonocardiaceae</taxon>
        <taxon>Pseudonocardia</taxon>
    </lineage>
</organism>
<dbReference type="OrthoDB" id="9791637at2"/>
<accession>A0A543DK77</accession>